<dbReference type="Proteomes" id="UP000217431">
    <property type="component" value="Chromosome I"/>
</dbReference>
<feature type="transmembrane region" description="Helical" evidence="1">
    <location>
        <begin position="106"/>
        <end position="125"/>
    </location>
</feature>
<evidence type="ECO:0000313" key="3">
    <source>
        <dbReference type="Proteomes" id="UP000217431"/>
    </source>
</evidence>
<organism evidence="2 3">
    <name type="scientific">Prevotella intermedia</name>
    <dbReference type="NCBI Taxonomy" id="28131"/>
    <lineage>
        <taxon>Bacteria</taxon>
        <taxon>Pseudomonadati</taxon>
        <taxon>Bacteroidota</taxon>
        <taxon>Bacteroidia</taxon>
        <taxon>Bacteroidales</taxon>
        <taxon>Prevotellaceae</taxon>
        <taxon>Prevotella</taxon>
    </lineage>
</organism>
<accession>A0A0S3UHE0</accession>
<name>A0A0S3UHE0_PREIN</name>
<reference evidence="2 3" key="1">
    <citation type="journal article" date="2016" name="DNA Res.">
        <title>The complete genome sequencing of Prevotella intermedia strain OMA14 and a subsequent fine-scale, intra-species genomic comparison reveal an unusual amplification of conjugative and mobile transposons and identify a novel Prevotella-lineage-specific repeat.</title>
        <authorList>
            <person name="Naito M."/>
            <person name="Ogura Y."/>
            <person name="Itoh T."/>
            <person name="Shoji M."/>
            <person name="Okamoto M."/>
            <person name="Hayashi T."/>
            <person name="Nakayama K."/>
        </authorList>
    </citation>
    <scope>NUCLEOTIDE SEQUENCE [LARGE SCALE GENOMIC DNA]</scope>
    <source>
        <strain evidence="2 3">OMA14</strain>
    </source>
</reference>
<evidence type="ECO:0000313" key="2">
    <source>
        <dbReference type="EMBL" id="BAU16870.1"/>
    </source>
</evidence>
<dbReference type="STRING" id="28131.BWX40_06400"/>
<evidence type="ECO:0000256" key="1">
    <source>
        <dbReference type="SAM" id="Phobius"/>
    </source>
</evidence>
<dbReference type="EMBL" id="AP014597">
    <property type="protein sequence ID" value="BAU16870.1"/>
    <property type="molecule type" value="Genomic_DNA"/>
</dbReference>
<dbReference type="AlphaFoldDB" id="A0A0S3UHE0"/>
<proteinExistence type="predicted"/>
<gene>
    <name evidence="2" type="ORF">PIOMA14_I_0362</name>
</gene>
<dbReference type="RefSeq" id="WP_096404945.1">
    <property type="nucleotide sequence ID" value="NZ_AP014597.1"/>
</dbReference>
<keyword evidence="1" id="KW-0472">Membrane</keyword>
<protein>
    <submittedName>
        <fullName evidence="2">Uncharacterized protein</fullName>
    </submittedName>
</protein>
<feature type="transmembrane region" description="Helical" evidence="1">
    <location>
        <begin position="46"/>
        <end position="66"/>
    </location>
</feature>
<keyword evidence="1" id="KW-1133">Transmembrane helix</keyword>
<sequence length="321" mass="36792">MRIESKFMCISCAIVFCVFTFCYLYFYQADILVLTQHLASNGQTHYVPLLGAILITLVLQLCQIGINSLLKLSKRGYALTYFPSVFLLTILTAISSDVTASITFGVWAWLAPLLLILYVVLVLYVRRYEPYEPEVRGVGFISQLLWINLGTMFAFFLFVGVFSNSDKHFHEKVKVEVLVHNHKYRNALRTIQKMQIVDSSTTMLTIYSVARIGHLSDSLYEYRLVGGSDVLRPGKVHSLLLPDSVINKATKNSIHYQLTGFLLDRNLPKFTRFVTKYYPVDSIRPRYYAEAYKLHTLLSKGLTPKPPYAKGSYAHYYFAKR</sequence>
<keyword evidence="1" id="KW-0812">Transmembrane</keyword>
<feature type="transmembrane region" description="Helical" evidence="1">
    <location>
        <begin position="78"/>
        <end position="94"/>
    </location>
</feature>
<feature type="transmembrane region" description="Helical" evidence="1">
    <location>
        <begin position="7"/>
        <end position="26"/>
    </location>
</feature>
<feature type="transmembrane region" description="Helical" evidence="1">
    <location>
        <begin position="137"/>
        <end position="162"/>
    </location>
</feature>